<keyword evidence="3" id="KW-1185">Reference proteome</keyword>
<sequence>MNKLFFPLVNLYKDNCLQLMHEKLKNQQLDTWEELQNAICKEKEARERKMNELMSQKTNKNCTKILNELTRKSIKNHSKRQLETNLEKGSEPIEIVQVPTLPLASVGQKCRTFVTEGHNDDIGMDSDIEYGTEFKILKPNPQKERRIDYHYFYRFDANAISCRHCPYRRPAQKRFKPTNALKSHLKTHHLTVLEQYRRSNDILKEDNGKEQQEGEETIKTPENNGKAAAKWTL</sequence>
<reference evidence="2 3" key="1">
    <citation type="submission" date="2024-10" db="EMBL/GenBank/DDBJ databases">
        <authorList>
            <person name="Kim D."/>
        </authorList>
    </citation>
    <scope>NUCLEOTIDE SEQUENCE [LARGE SCALE GENOMIC DNA]</scope>
    <source>
        <strain evidence="2">Taebaek</strain>
    </source>
</reference>
<evidence type="ECO:0000256" key="1">
    <source>
        <dbReference type="SAM" id="MobiDB-lite"/>
    </source>
</evidence>
<gene>
    <name evidence="2" type="ORF">niasHS_009886</name>
</gene>
<feature type="region of interest" description="Disordered" evidence="1">
    <location>
        <begin position="203"/>
        <end position="233"/>
    </location>
</feature>
<dbReference type="Proteomes" id="UP001620645">
    <property type="component" value="Unassembled WGS sequence"/>
</dbReference>
<proteinExistence type="predicted"/>
<organism evidence="2 3">
    <name type="scientific">Heterodera schachtii</name>
    <name type="common">Sugarbeet cyst nematode worm</name>
    <name type="synonym">Tylenchus schachtii</name>
    <dbReference type="NCBI Taxonomy" id="97005"/>
    <lineage>
        <taxon>Eukaryota</taxon>
        <taxon>Metazoa</taxon>
        <taxon>Ecdysozoa</taxon>
        <taxon>Nematoda</taxon>
        <taxon>Chromadorea</taxon>
        <taxon>Rhabditida</taxon>
        <taxon>Tylenchina</taxon>
        <taxon>Tylenchomorpha</taxon>
        <taxon>Tylenchoidea</taxon>
        <taxon>Heteroderidae</taxon>
        <taxon>Heteroderinae</taxon>
        <taxon>Heterodera</taxon>
    </lineage>
</organism>
<feature type="compositionally biased region" description="Basic and acidic residues" evidence="1">
    <location>
        <begin position="203"/>
        <end position="219"/>
    </location>
</feature>
<evidence type="ECO:0008006" key="4">
    <source>
        <dbReference type="Google" id="ProtNLM"/>
    </source>
</evidence>
<dbReference type="EMBL" id="JBICCN010000157">
    <property type="protein sequence ID" value="KAL3088435.1"/>
    <property type="molecule type" value="Genomic_DNA"/>
</dbReference>
<accession>A0ABD2JCX6</accession>
<name>A0ABD2JCX6_HETSC</name>
<evidence type="ECO:0000313" key="3">
    <source>
        <dbReference type="Proteomes" id="UP001620645"/>
    </source>
</evidence>
<comment type="caution">
    <text evidence="2">The sequence shown here is derived from an EMBL/GenBank/DDBJ whole genome shotgun (WGS) entry which is preliminary data.</text>
</comment>
<dbReference type="AlphaFoldDB" id="A0ABD2JCX6"/>
<evidence type="ECO:0000313" key="2">
    <source>
        <dbReference type="EMBL" id="KAL3088435.1"/>
    </source>
</evidence>
<protein>
    <recommendedName>
        <fullName evidence="4">BED-type domain-containing protein</fullName>
    </recommendedName>
</protein>